<dbReference type="HOGENOM" id="CLU_1748703_0_0_11"/>
<organism evidence="2 3">
    <name type="scientific">Streptomyces venezuelae (strain ATCC 10712 / CBS 650.69 / DSM 40230 / JCM 4526 / NBRC 13096 / PD 04745)</name>
    <dbReference type="NCBI Taxonomy" id="953739"/>
    <lineage>
        <taxon>Bacteria</taxon>
        <taxon>Bacillati</taxon>
        <taxon>Actinomycetota</taxon>
        <taxon>Actinomycetes</taxon>
        <taxon>Kitasatosporales</taxon>
        <taxon>Streptomycetaceae</taxon>
        <taxon>Streptomyces</taxon>
    </lineage>
</organism>
<name>F2RF28_STRVP</name>
<dbReference type="AlphaFoldDB" id="F2RF28"/>
<evidence type="ECO:0000313" key="2">
    <source>
        <dbReference type="EMBL" id="CCA59713.1"/>
    </source>
</evidence>
<dbReference type="OrthoDB" id="2863790at2"/>
<dbReference type="KEGG" id="sve:SVEN_6427"/>
<keyword evidence="3" id="KW-1185">Reference proteome</keyword>
<feature type="signal peptide" evidence="1">
    <location>
        <begin position="1"/>
        <end position="29"/>
    </location>
</feature>
<feature type="chain" id="PRO_5003289335" description="DUF2690 domain-containing protein" evidence="1">
    <location>
        <begin position="30"/>
        <end position="150"/>
    </location>
</feature>
<evidence type="ECO:0008006" key="4">
    <source>
        <dbReference type="Google" id="ProtNLM"/>
    </source>
</evidence>
<sequence>MKRMIAKVATVSAAAMTVALVPLAGTSYAAGCGGAGCDNRGPVSMGCDGDAVTKASVTARNHPGLRAELRWSPSCTAAWVRVTADGEQWWDRYGSVEKWGGKGTDFQRSLQVKFPNPGQDWSNMLGSPTAYYRVCIKDTATDLVDCSVFW</sequence>
<dbReference type="GeneID" id="51866954"/>
<dbReference type="Proteomes" id="UP000006854">
    <property type="component" value="Chromosome"/>
</dbReference>
<dbReference type="RefSeq" id="WP_015037608.1">
    <property type="nucleotide sequence ID" value="NC_018750.1"/>
</dbReference>
<keyword evidence="1" id="KW-0732">Signal</keyword>
<dbReference type="Pfam" id="PF10901">
    <property type="entry name" value="DUF2690"/>
    <property type="match status" value="1"/>
</dbReference>
<dbReference type="InterPro" id="IPR021224">
    <property type="entry name" value="DUF2690"/>
</dbReference>
<accession>F2RF28</accession>
<evidence type="ECO:0000256" key="1">
    <source>
        <dbReference type="SAM" id="SignalP"/>
    </source>
</evidence>
<dbReference type="PATRIC" id="fig|953739.5.peg.1633"/>
<reference evidence="2 3" key="1">
    <citation type="journal article" date="2011" name="BMC Genomics">
        <title>Genome-wide analysis of the role of GlnR in Streptomyces venezuelae provides new insights into global nitrogen regulation in actinomycetes.</title>
        <authorList>
            <person name="Pullan S.T."/>
            <person name="Bibb M.J."/>
            <person name="Merrick M."/>
        </authorList>
    </citation>
    <scope>NUCLEOTIDE SEQUENCE [LARGE SCALE GENOMIC DNA]</scope>
    <source>
        <strain evidence="3">ATCC 10712 / CBS 650.69 / DSM 40230 / JCM 4526 / NBRC 13096 / PD 04745</strain>
    </source>
</reference>
<protein>
    <recommendedName>
        <fullName evidence="4">DUF2690 domain-containing protein</fullName>
    </recommendedName>
</protein>
<proteinExistence type="predicted"/>
<evidence type="ECO:0000313" key="3">
    <source>
        <dbReference type="Proteomes" id="UP000006854"/>
    </source>
</evidence>
<dbReference type="eggNOG" id="ENOG503298P">
    <property type="taxonomic scope" value="Bacteria"/>
</dbReference>
<gene>
    <name evidence="2" type="ordered locus">SVEN_6427</name>
</gene>
<dbReference type="EMBL" id="FR845719">
    <property type="protein sequence ID" value="CCA59713.1"/>
    <property type="molecule type" value="Genomic_DNA"/>
</dbReference>